<dbReference type="Proteomes" id="UP000075502">
    <property type="component" value="Unassembled WGS sequence"/>
</dbReference>
<feature type="transmembrane region" description="Helical" evidence="7">
    <location>
        <begin position="224"/>
        <end position="241"/>
    </location>
</feature>
<feature type="transmembrane region" description="Helical" evidence="7">
    <location>
        <begin position="88"/>
        <end position="106"/>
    </location>
</feature>
<evidence type="ECO:0000313" key="9">
    <source>
        <dbReference type="EMBL" id="KYG04383.1"/>
    </source>
</evidence>
<dbReference type="GO" id="GO:0015297">
    <property type="term" value="F:antiporter activity"/>
    <property type="evidence" value="ECO:0007669"/>
    <property type="project" value="InterPro"/>
</dbReference>
<feature type="transmembrane region" description="Helical" evidence="7">
    <location>
        <begin position="304"/>
        <end position="325"/>
    </location>
</feature>
<organism evidence="9 10">
    <name type="scientific">Sorangium cellulosum</name>
    <name type="common">Polyangium cellulosum</name>
    <dbReference type="NCBI Taxonomy" id="56"/>
    <lineage>
        <taxon>Bacteria</taxon>
        <taxon>Pseudomonadati</taxon>
        <taxon>Myxococcota</taxon>
        <taxon>Polyangia</taxon>
        <taxon>Polyangiales</taxon>
        <taxon>Polyangiaceae</taxon>
        <taxon>Sorangium</taxon>
    </lineage>
</organism>
<feature type="transmembrane region" description="Helical" evidence="7">
    <location>
        <begin position="6"/>
        <end position="24"/>
    </location>
</feature>
<reference evidence="9 10" key="1">
    <citation type="submission" date="2014-02" db="EMBL/GenBank/DDBJ databases">
        <title>The small core and large imbalanced accessory genome model reveals a collaborative survival strategy of Sorangium cellulosum strains in nature.</title>
        <authorList>
            <person name="Han K."/>
            <person name="Peng R."/>
            <person name="Blom J."/>
            <person name="Li Y.-Z."/>
        </authorList>
    </citation>
    <scope>NUCLEOTIDE SEQUENCE [LARGE SCALE GENOMIC DNA]</scope>
    <source>
        <strain evidence="9 10">So0007-03</strain>
    </source>
</reference>
<dbReference type="AlphaFoldDB" id="A0A150TI67"/>
<evidence type="ECO:0000256" key="5">
    <source>
        <dbReference type="ARBA" id="ARBA00022989"/>
    </source>
</evidence>
<gene>
    <name evidence="9" type="ORF">BE21_47100</name>
</gene>
<feature type="transmembrane region" description="Helical" evidence="7">
    <location>
        <begin position="33"/>
        <end position="51"/>
    </location>
</feature>
<dbReference type="Gene3D" id="3.40.50.720">
    <property type="entry name" value="NAD(P)-binding Rossmann-like Domain"/>
    <property type="match status" value="1"/>
</dbReference>
<keyword evidence="6 7" id="KW-0472">Membrane</keyword>
<keyword evidence="4 7" id="KW-0812">Transmembrane</keyword>
<evidence type="ECO:0000256" key="1">
    <source>
        <dbReference type="ARBA" id="ARBA00004141"/>
    </source>
</evidence>
<dbReference type="EMBL" id="JEME01002408">
    <property type="protein sequence ID" value="KYG04383.1"/>
    <property type="molecule type" value="Genomic_DNA"/>
</dbReference>
<feature type="transmembrane region" description="Helical" evidence="7">
    <location>
        <begin position="149"/>
        <end position="172"/>
    </location>
</feature>
<dbReference type="GO" id="GO:0006813">
    <property type="term" value="P:potassium ion transport"/>
    <property type="evidence" value="ECO:0007669"/>
    <property type="project" value="InterPro"/>
</dbReference>
<evidence type="ECO:0000256" key="6">
    <source>
        <dbReference type="ARBA" id="ARBA00023136"/>
    </source>
</evidence>
<keyword evidence="3" id="KW-0813">Transport</keyword>
<accession>A0A150TI67</accession>
<keyword evidence="5 7" id="KW-1133">Transmembrane helix</keyword>
<feature type="transmembrane region" description="Helical" evidence="7">
    <location>
        <begin position="57"/>
        <end position="76"/>
    </location>
</feature>
<feature type="domain" description="RCK N-terminal" evidence="8">
    <location>
        <begin position="416"/>
        <end position="531"/>
    </location>
</feature>
<protein>
    <submittedName>
        <fullName evidence="9">Sodium:proton exchanger</fullName>
    </submittedName>
</protein>
<dbReference type="InterPro" id="IPR038770">
    <property type="entry name" value="Na+/solute_symporter_sf"/>
</dbReference>
<comment type="subcellular location">
    <subcellularLocation>
        <location evidence="1">Membrane</location>
        <topology evidence="1">Multi-pass membrane protein</topology>
    </subcellularLocation>
</comment>
<comment type="caution">
    <text evidence="9">The sequence shown here is derived from an EMBL/GenBank/DDBJ whole genome shotgun (WGS) entry which is preliminary data.</text>
</comment>
<dbReference type="PROSITE" id="PS51201">
    <property type="entry name" value="RCK_N"/>
    <property type="match status" value="1"/>
</dbReference>
<evidence type="ECO:0000256" key="4">
    <source>
        <dbReference type="ARBA" id="ARBA00022692"/>
    </source>
</evidence>
<evidence type="ECO:0000256" key="2">
    <source>
        <dbReference type="ARBA" id="ARBA00005551"/>
    </source>
</evidence>
<dbReference type="Pfam" id="PF02254">
    <property type="entry name" value="TrkA_N"/>
    <property type="match status" value="1"/>
</dbReference>
<dbReference type="InterPro" id="IPR036291">
    <property type="entry name" value="NAD(P)-bd_dom_sf"/>
</dbReference>
<dbReference type="InterPro" id="IPR006153">
    <property type="entry name" value="Cation/H_exchanger_TM"/>
</dbReference>
<evidence type="ECO:0000259" key="8">
    <source>
        <dbReference type="PROSITE" id="PS51201"/>
    </source>
</evidence>
<sequence length="582" mass="60239">MPHELDLILTLTGGLTAALAFGFITQRLRLSPIVGYLLAGILVGPFTPGFVADKGLADQLAEIGVILLMFGVGLQFHVRELLAVRKVAVPGALIQIAVATALGGLVGRAAGWSWAASIVFGIAISVASTVVLTRILSDSHVLHTPAGHLAIGWLVLEDVFTVLVLVLLPALLGGDAGAGATGIAVSVGIAVLKLAGLVAFVFIVGQRVIPTLLGYVARTGSRELFTLTVLVVALGVAVGSAKLFGSSMALGAFLGGLVVGQSDFSSRAASEALPMRDAFAVLFFVSVGMLLDPTQLAIGWPVAAATLAVVLIGKPLAALFVVVLLRRPLQTAFAVALSLAQIGEFSFILATLGRQLGIMPDEASQALVVASIASITLNPLLFSLRDRMARSTSALLLRRGAAAQAGAESAPVDESAHRTIVVGYGPVGRTLTRLLRENGIEPTVVELNLDTVRHLQGQGIRAIYGDAAQREILERAGVGTADSLLFTSAGPSGDAVIEQAKGLNPGLFVLARAFYMREVAALKKAGADVVVTGEAEVAFSMTERLLVRLGATAEQVERERERVRSELFGTGAPAPHPAAPAG</sequence>
<name>A0A150TI67_SORCE</name>
<dbReference type="PANTHER" id="PTHR42751">
    <property type="entry name" value="SODIUM/HYDROGEN EXCHANGER FAMILY/TRKA DOMAIN PROTEIN"/>
    <property type="match status" value="1"/>
</dbReference>
<dbReference type="GO" id="GO:0016020">
    <property type="term" value="C:membrane"/>
    <property type="evidence" value="ECO:0007669"/>
    <property type="project" value="UniProtKB-SubCell"/>
</dbReference>
<feature type="transmembrane region" description="Helical" evidence="7">
    <location>
        <begin position="332"/>
        <end position="352"/>
    </location>
</feature>
<dbReference type="GO" id="GO:1902600">
    <property type="term" value="P:proton transmembrane transport"/>
    <property type="evidence" value="ECO:0007669"/>
    <property type="project" value="InterPro"/>
</dbReference>
<evidence type="ECO:0000313" key="10">
    <source>
        <dbReference type="Proteomes" id="UP000075502"/>
    </source>
</evidence>
<feature type="transmembrane region" description="Helical" evidence="7">
    <location>
        <begin position="178"/>
        <end position="204"/>
    </location>
</feature>
<proteinExistence type="inferred from homology"/>
<comment type="similarity">
    <text evidence="2">Belongs to the monovalent cation:proton antiporter 2 (CPA2) transporter (TC 2.A.37) family.</text>
</comment>
<dbReference type="InterPro" id="IPR003148">
    <property type="entry name" value="RCK_N"/>
</dbReference>
<evidence type="ECO:0000256" key="3">
    <source>
        <dbReference type="ARBA" id="ARBA00022448"/>
    </source>
</evidence>
<feature type="transmembrane region" description="Helical" evidence="7">
    <location>
        <begin position="112"/>
        <end position="137"/>
    </location>
</feature>
<dbReference type="Gene3D" id="1.20.1530.20">
    <property type="match status" value="1"/>
</dbReference>
<dbReference type="Pfam" id="PF00999">
    <property type="entry name" value="Na_H_Exchanger"/>
    <property type="match status" value="1"/>
</dbReference>
<dbReference type="SUPFAM" id="SSF51735">
    <property type="entry name" value="NAD(P)-binding Rossmann-fold domains"/>
    <property type="match status" value="1"/>
</dbReference>
<evidence type="ECO:0000256" key="7">
    <source>
        <dbReference type="SAM" id="Phobius"/>
    </source>
</evidence>
<feature type="transmembrane region" description="Helical" evidence="7">
    <location>
        <begin position="364"/>
        <end position="384"/>
    </location>
</feature>
<dbReference type="PANTHER" id="PTHR42751:SF1">
    <property type="entry name" value="CATION_PROTON ANTIPORTER YBAL-RELATED"/>
    <property type="match status" value="1"/>
</dbReference>